<gene>
    <name evidence="11" type="ORF">PAPYR_3478</name>
</gene>
<comment type="caution">
    <text evidence="11">The sequence shown here is derived from an EMBL/GenBank/DDBJ whole genome shotgun (WGS) entry which is preliminary data.</text>
</comment>
<sequence>MPEAAPSKKTSILSFRKGRGAVLRAISLDLKTVSRAAGSAFFQIGQTKVIAGIYGPHQSKLQTDQGQLKCTVTIAPFSGYRGVDAEMNASHKDRVGTAPAERMLAQQVAHAIRGCVRMERYPKSEIDLFVVVLQDDGGVLPASINAASLALVDAGIEMTGLVSAVHVGYAEGELFVDPAGDEQPLLEGLLLCAATSAPGGYGPGQPYRATNVTSFEVTGAFPPAPAGAPAPLTQALALGLDGCSAVGRCSTGPFCPRARKQRDCDLGGSPSRSRRALGLSTGSASPGTPAGGPPRSPKAHPGRGPLVERKLACGSPALGRRSGCSARPGLWAPARSAPVRCGGAALMCGGAALMCGGAVPMCGGRCSDVRVSPRRIGPSKECGVK</sequence>
<dbReference type="InterPro" id="IPR001247">
    <property type="entry name" value="ExoRNase_PH_dom1"/>
</dbReference>
<keyword evidence="6" id="KW-0271">Exosome</keyword>
<evidence type="ECO:0000313" key="11">
    <source>
        <dbReference type="EMBL" id="KAJ4460439.1"/>
    </source>
</evidence>
<feature type="domain" description="Exoribonuclease phosphorolytic" evidence="10">
    <location>
        <begin position="23"/>
        <end position="157"/>
    </location>
</feature>
<evidence type="ECO:0000256" key="9">
    <source>
        <dbReference type="SAM" id="MobiDB-lite"/>
    </source>
</evidence>
<keyword evidence="5" id="KW-0698">rRNA processing</keyword>
<evidence type="ECO:0000256" key="2">
    <source>
        <dbReference type="ARBA" id="ARBA00004496"/>
    </source>
</evidence>
<dbReference type="Pfam" id="PF01138">
    <property type="entry name" value="RNase_PH"/>
    <property type="match status" value="1"/>
</dbReference>
<evidence type="ECO:0000259" key="10">
    <source>
        <dbReference type="Pfam" id="PF01138"/>
    </source>
</evidence>
<dbReference type="InterPro" id="IPR027408">
    <property type="entry name" value="PNPase/RNase_PH_dom_sf"/>
</dbReference>
<proteinExistence type="inferred from homology"/>
<keyword evidence="7" id="KW-0694">RNA-binding</keyword>
<name>A0ABQ8UMN3_9EUKA</name>
<keyword evidence="8" id="KW-0539">Nucleus</keyword>
<dbReference type="Proteomes" id="UP001141327">
    <property type="component" value="Unassembled WGS sequence"/>
</dbReference>
<dbReference type="SUPFAM" id="SSF54211">
    <property type="entry name" value="Ribosomal protein S5 domain 2-like"/>
    <property type="match status" value="1"/>
</dbReference>
<dbReference type="InterPro" id="IPR020568">
    <property type="entry name" value="Ribosomal_Su5_D2-typ_SF"/>
</dbReference>
<evidence type="ECO:0000256" key="7">
    <source>
        <dbReference type="ARBA" id="ARBA00022884"/>
    </source>
</evidence>
<keyword evidence="4" id="KW-0963">Cytoplasm</keyword>
<dbReference type="EMBL" id="JAPMOS010000013">
    <property type="protein sequence ID" value="KAJ4460439.1"/>
    <property type="molecule type" value="Genomic_DNA"/>
</dbReference>
<feature type="region of interest" description="Disordered" evidence="9">
    <location>
        <begin position="260"/>
        <end position="307"/>
    </location>
</feature>
<evidence type="ECO:0000256" key="5">
    <source>
        <dbReference type="ARBA" id="ARBA00022552"/>
    </source>
</evidence>
<evidence type="ECO:0000313" key="12">
    <source>
        <dbReference type="Proteomes" id="UP001141327"/>
    </source>
</evidence>
<dbReference type="PANTHER" id="PTHR11953">
    <property type="entry name" value="EXOSOME COMPLEX COMPONENT"/>
    <property type="match status" value="1"/>
</dbReference>
<dbReference type="Gene3D" id="3.30.230.70">
    <property type="entry name" value="GHMP Kinase, N-terminal domain"/>
    <property type="match status" value="1"/>
</dbReference>
<reference evidence="11" key="1">
    <citation type="journal article" date="2022" name="bioRxiv">
        <title>Genomics of Preaxostyla Flagellates Illuminates Evolutionary Transitions and the Path Towards Mitochondrial Loss.</title>
        <authorList>
            <person name="Novak L.V.F."/>
            <person name="Treitli S.C."/>
            <person name="Pyrih J."/>
            <person name="Halakuc P."/>
            <person name="Pipaliya S.V."/>
            <person name="Vacek V."/>
            <person name="Brzon O."/>
            <person name="Soukal P."/>
            <person name="Eme L."/>
            <person name="Dacks J.B."/>
            <person name="Karnkowska A."/>
            <person name="Elias M."/>
            <person name="Hampl V."/>
        </authorList>
    </citation>
    <scope>NUCLEOTIDE SEQUENCE</scope>
    <source>
        <strain evidence="11">RCP-MX</strain>
    </source>
</reference>
<comment type="subcellular location">
    <subcellularLocation>
        <location evidence="2">Cytoplasm</location>
    </subcellularLocation>
    <subcellularLocation>
        <location evidence="1">Nucleus</location>
    </subcellularLocation>
</comment>
<evidence type="ECO:0000256" key="4">
    <source>
        <dbReference type="ARBA" id="ARBA00022490"/>
    </source>
</evidence>
<dbReference type="PANTHER" id="PTHR11953:SF2">
    <property type="entry name" value="EXOSOME COMPLEX COMPONENT MTR3"/>
    <property type="match status" value="1"/>
</dbReference>
<protein>
    <submittedName>
        <fullName evidence="11">Exosome complex uclease</fullName>
    </submittedName>
</protein>
<evidence type="ECO:0000256" key="1">
    <source>
        <dbReference type="ARBA" id="ARBA00004123"/>
    </source>
</evidence>
<evidence type="ECO:0000256" key="3">
    <source>
        <dbReference type="ARBA" id="ARBA00006678"/>
    </source>
</evidence>
<comment type="similarity">
    <text evidence="3">Belongs to the RNase PH family.</text>
</comment>
<dbReference type="InterPro" id="IPR050080">
    <property type="entry name" value="RNase_PH"/>
</dbReference>
<evidence type="ECO:0000256" key="8">
    <source>
        <dbReference type="ARBA" id="ARBA00023242"/>
    </source>
</evidence>
<keyword evidence="12" id="KW-1185">Reference proteome</keyword>
<organism evidence="11 12">
    <name type="scientific">Paratrimastix pyriformis</name>
    <dbReference type="NCBI Taxonomy" id="342808"/>
    <lineage>
        <taxon>Eukaryota</taxon>
        <taxon>Metamonada</taxon>
        <taxon>Preaxostyla</taxon>
        <taxon>Paratrimastigidae</taxon>
        <taxon>Paratrimastix</taxon>
    </lineage>
</organism>
<accession>A0ABQ8UMN3</accession>
<evidence type="ECO:0000256" key="6">
    <source>
        <dbReference type="ARBA" id="ARBA00022835"/>
    </source>
</evidence>